<dbReference type="AlphaFoldDB" id="A0A2H3AJM6"/>
<sequence>MYDLVGLCYFGQSHFVARFVDRHGVLWFQDGAANGGLFVNEGYAADHSSESILRRRDMVLSTLIYLKRVDGPWRF</sequence>
<evidence type="ECO:0000313" key="1">
    <source>
        <dbReference type="EMBL" id="PBK59129.1"/>
    </source>
</evidence>
<name>A0A2H3AJM6_9AGAR</name>
<dbReference type="EMBL" id="KZ293512">
    <property type="protein sequence ID" value="PBK59129.1"/>
    <property type="molecule type" value="Genomic_DNA"/>
</dbReference>
<evidence type="ECO:0000313" key="2">
    <source>
        <dbReference type="Proteomes" id="UP000218334"/>
    </source>
</evidence>
<dbReference type="Proteomes" id="UP000218334">
    <property type="component" value="Unassembled WGS sequence"/>
</dbReference>
<organism evidence="1 2">
    <name type="scientific">Armillaria solidipes</name>
    <dbReference type="NCBI Taxonomy" id="1076256"/>
    <lineage>
        <taxon>Eukaryota</taxon>
        <taxon>Fungi</taxon>
        <taxon>Dikarya</taxon>
        <taxon>Basidiomycota</taxon>
        <taxon>Agaricomycotina</taxon>
        <taxon>Agaricomycetes</taxon>
        <taxon>Agaricomycetidae</taxon>
        <taxon>Agaricales</taxon>
        <taxon>Marasmiineae</taxon>
        <taxon>Physalacriaceae</taxon>
        <taxon>Armillaria</taxon>
    </lineage>
</organism>
<protein>
    <submittedName>
        <fullName evidence="1">Uncharacterized protein</fullName>
    </submittedName>
</protein>
<reference evidence="2" key="1">
    <citation type="journal article" date="2017" name="Nat. Ecol. Evol.">
        <title>Genome expansion and lineage-specific genetic innovations in the forest pathogenic fungi Armillaria.</title>
        <authorList>
            <person name="Sipos G."/>
            <person name="Prasanna A.N."/>
            <person name="Walter M.C."/>
            <person name="O'Connor E."/>
            <person name="Balint B."/>
            <person name="Krizsan K."/>
            <person name="Kiss B."/>
            <person name="Hess J."/>
            <person name="Varga T."/>
            <person name="Slot J."/>
            <person name="Riley R."/>
            <person name="Boka B."/>
            <person name="Rigling D."/>
            <person name="Barry K."/>
            <person name="Lee J."/>
            <person name="Mihaltcheva S."/>
            <person name="LaButti K."/>
            <person name="Lipzen A."/>
            <person name="Waldron R."/>
            <person name="Moloney N.M."/>
            <person name="Sperisen C."/>
            <person name="Kredics L."/>
            <person name="Vagvoelgyi C."/>
            <person name="Patrignani A."/>
            <person name="Fitzpatrick D."/>
            <person name="Nagy I."/>
            <person name="Doyle S."/>
            <person name="Anderson J.B."/>
            <person name="Grigoriev I.V."/>
            <person name="Gueldener U."/>
            <person name="Muensterkoetter M."/>
            <person name="Nagy L.G."/>
        </authorList>
    </citation>
    <scope>NUCLEOTIDE SEQUENCE [LARGE SCALE GENOMIC DNA]</scope>
    <source>
        <strain evidence="2">28-4</strain>
    </source>
</reference>
<proteinExistence type="predicted"/>
<gene>
    <name evidence="1" type="ORF">ARMSODRAFT_899700</name>
</gene>
<keyword evidence="2" id="KW-1185">Reference proteome</keyword>
<accession>A0A2H3AJM6</accession>